<accession>A0A0M0LHT8</accession>
<reference evidence="2" key="1">
    <citation type="submission" date="2015-08" db="EMBL/GenBank/DDBJ databases">
        <title>Fjat-14210 dsm16467.</title>
        <authorList>
            <person name="Liu B."/>
            <person name="Wang J."/>
            <person name="Zhu Y."/>
            <person name="Liu G."/>
            <person name="Chen Q."/>
            <person name="Chen Z."/>
            <person name="Lan J."/>
            <person name="Che J."/>
            <person name="Ge C."/>
            <person name="Shi H."/>
            <person name="Pan Z."/>
            <person name="Liu X."/>
        </authorList>
    </citation>
    <scope>NUCLEOTIDE SEQUENCE [LARGE SCALE GENOMIC DNA]</scope>
    <source>
        <strain evidence="2">DSM 16467</strain>
    </source>
</reference>
<evidence type="ECO:0008006" key="3">
    <source>
        <dbReference type="Google" id="ProtNLM"/>
    </source>
</evidence>
<name>A0A0M0LHT8_9BACI</name>
<organism evidence="1 2">
    <name type="scientific">Priestia koreensis</name>
    <dbReference type="NCBI Taxonomy" id="284581"/>
    <lineage>
        <taxon>Bacteria</taxon>
        <taxon>Bacillati</taxon>
        <taxon>Bacillota</taxon>
        <taxon>Bacilli</taxon>
        <taxon>Bacillales</taxon>
        <taxon>Bacillaceae</taxon>
        <taxon>Priestia</taxon>
    </lineage>
</organism>
<evidence type="ECO:0000313" key="2">
    <source>
        <dbReference type="Proteomes" id="UP000037558"/>
    </source>
</evidence>
<dbReference type="RefSeq" id="WP_053399815.1">
    <property type="nucleotide sequence ID" value="NZ_JAUKEN010000002.1"/>
</dbReference>
<dbReference type="Pfam" id="PF14179">
    <property type="entry name" value="YppG"/>
    <property type="match status" value="1"/>
</dbReference>
<sequence length="141" mass="15304">MNGPYYSSESAHPRFDLSTAFPHSPYMQPTYNNQPMPMMGFPTYMGMGMPPMGNGMNPGAPIMQSPPANGGANNQSFPVMYPTPYPKYNTQNKAQPSIMSQFKTADGNYDINKVMSTAGQMVGAMNQLTSVVKGISGVFKI</sequence>
<protein>
    <recommendedName>
        <fullName evidence="3">Spore coat protein</fullName>
    </recommendedName>
</protein>
<proteinExistence type="predicted"/>
<dbReference type="PATRIC" id="fig|284581.3.peg.786"/>
<comment type="caution">
    <text evidence="1">The sequence shown here is derived from an EMBL/GenBank/DDBJ whole genome shotgun (WGS) entry which is preliminary data.</text>
</comment>
<dbReference type="EMBL" id="LILC01000002">
    <property type="protein sequence ID" value="KOO50650.1"/>
    <property type="molecule type" value="Genomic_DNA"/>
</dbReference>
<keyword evidence="2" id="KW-1185">Reference proteome</keyword>
<evidence type="ECO:0000313" key="1">
    <source>
        <dbReference type="EMBL" id="KOO50650.1"/>
    </source>
</evidence>
<gene>
    <name evidence="1" type="ORF">AMD01_02575</name>
</gene>
<dbReference type="InterPro" id="IPR025555">
    <property type="entry name" value="YppG"/>
</dbReference>
<dbReference type="AlphaFoldDB" id="A0A0M0LHT8"/>
<dbReference type="Proteomes" id="UP000037558">
    <property type="component" value="Unassembled WGS sequence"/>
</dbReference>